<keyword evidence="2" id="KW-0812">Transmembrane</keyword>
<dbReference type="Proteomes" id="UP000032352">
    <property type="component" value="Chromosome"/>
</dbReference>
<evidence type="ECO:0000313" key="4">
    <source>
        <dbReference type="Proteomes" id="UP000032352"/>
    </source>
</evidence>
<dbReference type="InterPro" id="IPR021550">
    <property type="entry name" value="DUF2897"/>
</dbReference>
<evidence type="ECO:0000256" key="1">
    <source>
        <dbReference type="SAM" id="Coils"/>
    </source>
</evidence>
<dbReference type="AlphaFoldDB" id="A0AAE9YZ35"/>
<keyword evidence="4" id="KW-1185">Reference proteome</keyword>
<organism evidence="3 4">
    <name type="scientific">Thalassomonas viridans</name>
    <dbReference type="NCBI Taxonomy" id="137584"/>
    <lineage>
        <taxon>Bacteria</taxon>
        <taxon>Pseudomonadati</taxon>
        <taxon>Pseudomonadota</taxon>
        <taxon>Gammaproteobacteria</taxon>
        <taxon>Alteromonadales</taxon>
        <taxon>Colwelliaceae</taxon>
        <taxon>Thalassomonas</taxon>
    </lineage>
</organism>
<dbReference type="Pfam" id="PF11446">
    <property type="entry name" value="DUF2897"/>
    <property type="match status" value="1"/>
</dbReference>
<sequence length="55" mass="6280">MSLTAVIIILLCLGVIVSGILLLKQSAKKFNLTEQQLKEIKARNRQLEKEEQQEK</sequence>
<keyword evidence="2" id="KW-1133">Transmembrane helix</keyword>
<reference evidence="3 4" key="1">
    <citation type="journal article" date="2015" name="Genome Announc.">
        <title>Draft Genome Sequences of Marine Isolates of Thalassomonas viridans and Thalassomonas actiniarum.</title>
        <authorList>
            <person name="Olonade I."/>
            <person name="van Zyl L.J."/>
            <person name="Trindade M."/>
        </authorList>
    </citation>
    <scope>NUCLEOTIDE SEQUENCE [LARGE SCALE GENOMIC DNA]</scope>
    <source>
        <strain evidence="3 4">XOM25</strain>
    </source>
</reference>
<protein>
    <submittedName>
        <fullName evidence="3">DUF2897 family protein</fullName>
    </submittedName>
</protein>
<evidence type="ECO:0000313" key="3">
    <source>
        <dbReference type="EMBL" id="WDE03816.1"/>
    </source>
</evidence>
<dbReference type="KEGG" id="tvd:SG34_020905"/>
<feature type="transmembrane region" description="Helical" evidence="2">
    <location>
        <begin position="6"/>
        <end position="23"/>
    </location>
</feature>
<proteinExistence type="predicted"/>
<accession>A0AAE9YZ35</accession>
<reference evidence="3 4" key="2">
    <citation type="journal article" date="2022" name="Mar. Drugs">
        <title>Bioassay-Guided Fractionation Leads to the Detection of Cholic Acid Generated by the Rare Thalassomonas sp.</title>
        <authorList>
            <person name="Pheiffer F."/>
            <person name="Schneider Y.K."/>
            <person name="Hansen E.H."/>
            <person name="Andersen J.H."/>
            <person name="Isaksson J."/>
            <person name="Busche T."/>
            <person name="R C."/>
            <person name="Kalinowski J."/>
            <person name="Zyl L.V."/>
            <person name="Trindade M."/>
        </authorList>
    </citation>
    <scope>NUCLEOTIDE SEQUENCE [LARGE SCALE GENOMIC DNA]</scope>
    <source>
        <strain evidence="3 4">XOM25</strain>
    </source>
</reference>
<name>A0AAE9YZ35_9GAMM</name>
<dbReference type="EMBL" id="CP059733">
    <property type="protein sequence ID" value="WDE03816.1"/>
    <property type="molecule type" value="Genomic_DNA"/>
</dbReference>
<feature type="coiled-coil region" evidence="1">
    <location>
        <begin position="23"/>
        <end position="53"/>
    </location>
</feature>
<evidence type="ECO:0000256" key="2">
    <source>
        <dbReference type="SAM" id="Phobius"/>
    </source>
</evidence>
<gene>
    <name evidence="3" type="ORF">SG34_020905</name>
</gene>
<keyword evidence="2" id="KW-0472">Membrane</keyword>
<dbReference type="RefSeq" id="WP_084724162.1">
    <property type="nucleotide sequence ID" value="NZ_CP059733.1"/>
</dbReference>
<keyword evidence="1" id="KW-0175">Coiled coil</keyword>